<keyword evidence="5" id="KW-0391">Immunity</keyword>
<dbReference type="InterPro" id="IPR051287">
    <property type="entry name" value="TCR_variable_region"/>
</dbReference>
<proteinExistence type="predicted"/>
<dbReference type="InterPro" id="IPR013783">
    <property type="entry name" value="Ig-like_fold"/>
</dbReference>
<keyword evidence="8" id="KW-1185">Reference proteome</keyword>
<keyword evidence="3" id="KW-0675">Receptor</keyword>
<dbReference type="InterPro" id="IPR013106">
    <property type="entry name" value="Ig_V-set"/>
</dbReference>
<dbReference type="GO" id="GO:0002250">
    <property type="term" value="P:adaptive immune response"/>
    <property type="evidence" value="ECO:0007669"/>
    <property type="project" value="UniProtKB-KW"/>
</dbReference>
<evidence type="ECO:0000256" key="1">
    <source>
        <dbReference type="ARBA" id="ARBA00022729"/>
    </source>
</evidence>
<dbReference type="GO" id="GO:0042101">
    <property type="term" value="C:T cell receptor complex"/>
    <property type="evidence" value="ECO:0007669"/>
    <property type="project" value="UniProtKB-KW"/>
</dbReference>
<dbReference type="PANTHER" id="PTHR19367">
    <property type="entry name" value="T-CELL RECEPTOR ALPHA CHAIN V REGION"/>
    <property type="match status" value="1"/>
</dbReference>
<keyword evidence="4" id="KW-0393">Immunoglobulin domain</keyword>
<organism evidence="7 8">
    <name type="scientific">Pyxicephalus adspersus</name>
    <name type="common">African bullfrog</name>
    <dbReference type="NCBI Taxonomy" id="30357"/>
    <lineage>
        <taxon>Eukaryota</taxon>
        <taxon>Metazoa</taxon>
        <taxon>Chordata</taxon>
        <taxon>Craniata</taxon>
        <taxon>Vertebrata</taxon>
        <taxon>Euteleostomi</taxon>
        <taxon>Amphibia</taxon>
        <taxon>Batrachia</taxon>
        <taxon>Anura</taxon>
        <taxon>Neobatrachia</taxon>
        <taxon>Ranoidea</taxon>
        <taxon>Pyxicephalidae</taxon>
        <taxon>Pyxicephalinae</taxon>
        <taxon>Pyxicephalus</taxon>
    </lineage>
</organism>
<keyword evidence="1" id="KW-0732">Signal</keyword>
<evidence type="ECO:0000313" key="8">
    <source>
        <dbReference type="Proteomes" id="UP001181693"/>
    </source>
</evidence>
<keyword evidence="2" id="KW-1064">Adaptive immunity</keyword>
<dbReference type="SMART" id="SM00406">
    <property type="entry name" value="IGv"/>
    <property type="match status" value="1"/>
</dbReference>
<dbReference type="EMBL" id="DYDO01000006">
    <property type="protein sequence ID" value="DBA22697.1"/>
    <property type="molecule type" value="Genomic_DNA"/>
</dbReference>
<evidence type="ECO:0000256" key="5">
    <source>
        <dbReference type="ARBA" id="ARBA00043266"/>
    </source>
</evidence>
<comment type="caution">
    <text evidence="7">The sequence shown here is derived from an EMBL/GenBank/DDBJ whole genome shotgun (WGS) entry which is preliminary data.</text>
</comment>
<name>A0AAV3AEW7_PYXAD</name>
<dbReference type="Pfam" id="PF07686">
    <property type="entry name" value="V-set"/>
    <property type="match status" value="1"/>
</dbReference>
<dbReference type="InterPro" id="IPR036179">
    <property type="entry name" value="Ig-like_dom_sf"/>
</dbReference>
<feature type="domain" description="Ig-like" evidence="6">
    <location>
        <begin position="1"/>
        <end position="82"/>
    </location>
</feature>
<evidence type="ECO:0000256" key="3">
    <source>
        <dbReference type="ARBA" id="ARBA00023170"/>
    </source>
</evidence>
<reference evidence="7" key="1">
    <citation type="thesis" date="2020" institute="ProQuest LLC" country="789 East Eisenhower Parkway, Ann Arbor, MI, USA">
        <title>Comparative Genomics and Chromosome Evolution.</title>
        <authorList>
            <person name="Mudd A.B."/>
        </authorList>
    </citation>
    <scope>NUCLEOTIDE SEQUENCE</scope>
    <source>
        <strain evidence="7">1538</strain>
        <tissue evidence="7">Blood</tissue>
    </source>
</reference>
<dbReference type="SUPFAM" id="SSF48726">
    <property type="entry name" value="Immunoglobulin"/>
    <property type="match status" value="1"/>
</dbReference>
<gene>
    <name evidence="7" type="ORF">GDO54_013708</name>
</gene>
<sequence>MNAETGQNITIDCKYSAGHISALIFWYIQYPGKSPTYILKSLEDTEQVMEKNKYSARNNLIRQIFPLTVLDVSVSDSGVYFCALLSTTVPQNNILPCHKPV</sequence>
<keyword evidence="5" id="KW-1279">T cell receptor</keyword>
<evidence type="ECO:0000256" key="4">
    <source>
        <dbReference type="ARBA" id="ARBA00023319"/>
    </source>
</evidence>
<protein>
    <recommendedName>
        <fullName evidence="6">Ig-like domain-containing protein</fullName>
    </recommendedName>
</protein>
<evidence type="ECO:0000256" key="2">
    <source>
        <dbReference type="ARBA" id="ARBA00023130"/>
    </source>
</evidence>
<dbReference type="Proteomes" id="UP001181693">
    <property type="component" value="Unassembled WGS sequence"/>
</dbReference>
<dbReference type="AlphaFoldDB" id="A0AAV3AEW7"/>
<dbReference type="Gene3D" id="2.60.40.10">
    <property type="entry name" value="Immunoglobulins"/>
    <property type="match status" value="1"/>
</dbReference>
<accession>A0AAV3AEW7</accession>
<dbReference type="InterPro" id="IPR007110">
    <property type="entry name" value="Ig-like_dom"/>
</dbReference>
<evidence type="ECO:0000313" key="7">
    <source>
        <dbReference type="EMBL" id="DBA22697.1"/>
    </source>
</evidence>
<dbReference type="CDD" id="cd00099">
    <property type="entry name" value="IgV"/>
    <property type="match status" value="1"/>
</dbReference>
<dbReference type="PROSITE" id="PS50835">
    <property type="entry name" value="IG_LIKE"/>
    <property type="match status" value="1"/>
</dbReference>
<evidence type="ECO:0000259" key="6">
    <source>
        <dbReference type="PROSITE" id="PS50835"/>
    </source>
</evidence>
<dbReference type="PANTHER" id="PTHR19367:SF18">
    <property type="entry name" value="T CELL RECEPTOR ALPHA VARIABLE 16"/>
    <property type="match status" value="1"/>
</dbReference>